<reference evidence="2" key="1">
    <citation type="submission" date="2011-05" db="EMBL/GenBank/DDBJ databases">
        <authorList>
            <person name="Richards S.R."/>
            <person name="Qu J."/>
            <person name="Jiang H."/>
            <person name="Jhangiani S.N."/>
            <person name="Agravi P."/>
            <person name="Goodspeed R."/>
            <person name="Gross S."/>
            <person name="Mandapat C."/>
            <person name="Jackson L."/>
            <person name="Mathew T."/>
            <person name="Pu L."/>
            <person name="Thornton R."/>
            <person name="Saada N."/>
            <person name="Wilczek-Boney K.B."/>
            <person name="Lee S."/>
            <person name="Kovar C."/>
            <person name="Wu Y."/>
            <person name="Scherer S.E."/>
            <person name="Worley K.C."/>
            <person name="Muzny D.M."/>
            <person name="Gibbs R."/>
        </authorList>
    </citation>
    <scope>NUCLEOTIDE SEQUENCE</scope>
    <source>
        <strain evidence="2">Brora</strain>
    </source>
</reference>
<reference evidence="1" key="2">
    <citation type="submission" date="2015-02" db="UniProtKB">
        <authorList>
            <consortium name="EnsemblMetazoa"/>
        </authorList>
    </citation>
    <scope>IDENTIFICATION</scope>
</reference>
<sequence>MAANQIMSISQWIKQRLDFLLNVCTITTEPIEACLNEISGKPKKHSIQGIRRMVVHENFDDWQWRQSVLITVLNQSIN</sequence>
<organism evidence="1 2">
    <name type="scientific">Strigamia maritima</name>
    <name type="common">European centipede</name>
    <name type="synonym">Geophilus maritimus</name>
    <dbReference type="NCBI Taxonomy" id="126957"/>
    <lineage>
        <taxon>Eukaryota</taxon>
        <taxon>Metazoa</taxon>
        <taxon>Ecdysozoa</taxon>
        <taxon>Arthropoda</taxon>
        <taxon>Myriapoda</taxon>
        <taxon>Chilopoda</taxon>
        <taxon>Pleurostigmophora</taxon>
        <taxon>Geophilomorpha</taxon>
        <taxon>Linotaeniidae</taxon>
        <taxon>Strigamia</taxon>
    </lineage>
</organism>
<evidence type="ECO:0000313" key="1">
    <source>
        <dbReference type="EnsemblMetazoa" id="SMAR014661-PA"/>
    </source>
</evidence>
<protein>
    <submittedName>
        <fullName evidence="1">Uncharacterized protein</fullName>
    </submittedName>
</protein>
<dbReference type="EnsemblMetazoa" id="SMAR014661-RA">
    <property type="protein sequence ID" value="SMAR014661-PA"/>
    <property type="gene ID" value="SMAR014661"/>
</dbReference>
<name>T1JLD1_STRMM</name>
<dbReference type="HOGENOM" id="CLU_2625125_0_0_1"/>
<dbReference type="Proteomes" id="UP000014500">
    <property type="component" value="Unassembled WGS sequence"/>
</dbReference>
<evidence type="ECO:0000313" key="2">
    <source>
        <dbReference type="Proteomes" id="UP000014500"/>
    </source>
</evidence>
<accession>T1JLD1</accession>
<dbReference type="EMBL" id="JH432064">
    <property type="status" value="NOT_ANNOTATED_CDS"/>
    <property type="molecule type" value="Genomic_DNA"/>
</dbReference>
<keyword evidence="2" id="KW-1185">Reference proteome</keyword>
<dbReference type="AlphaFoldDB" id="T1JLD1"/>
<proteinExistence type="predicted"/>